<comment type="caution">
    <text evidence="2">The sequence shown here is derived from an EMBL/GenBank/DDBJ whole genome shotgun (WGS) entry which is preliminary data.</text>
</comment>
<name>A0A0F5IR45_9BACT</name>
<dbReference type="RefSeq" id="WP_010802641.1">
    <property type="nucleotide sequence ID" value="NZ_KQ033913.1"/>
</dbReference>
<evidence type="ECO:0000313" key="3">
    <source>
        <dbReference type="Proteomes" id="UP000033047"/>
    </source>
</evidence>
<dbReference type="EMBL" id="AQHV01000025">
    <property type="protein sequence ID" value="KKB47587.1"/>
    <property type="molecule type" value="Genomic_DNA"/>
</dbReference>
<protein>
    <recommendedName>
        <fullName evidence="1">Metallo-beta-lactamase domain-containing protein</fullName>
    </recommendedName>
</protein>
<dbReference type="Pfam" id="PF00753">
    <property type="entry name" value="Lactamase_B"/>
    <property type="match status" value="1"/>
</dbReference>
<sequence>MYELQQVGEKSYYINSPAKIGIYRQNETDIYLIDSGNDKEAAKKIIKIAAQQNWTIKGIVNTHSNADHIGGNAYLQQQVGCPVFANGIEAAFTQYPILEPSFLYGGYPCKDLRNKFLMAKESQTLPFSDKDFPQELEVIPLPGHFFDMAGFRTPDDTVFLADCISSENTLNKYQVSFIYNVAQYLETLDFVEKIEAACFVPSHAEMTADIKGLVAINRNKIYEITDTLLEICSTPQNSENILQMLFDKYELSMNFEQYVLVGSTIRSYLSWLKDLGKLSVSFENNMLQWKNIQSSN</sequence>
<organism evidence="2 3">
    <name type="scientific">Parabacteroides goldsteinii DSM 19448 = WAL 12034</name>
    <dbReference type="NCBI Taxonomy" id="927665"/>
    <lineage>
        <taxon>Bacteria</taxon>
        <taxon>Pseudomonadati</taxon>
        <taxon>Bacteroidota</taxon>
        <taxon>Bacteroidia</taxon>
        <taxon>Bacteroidales</taxon>
        <taxon>Tannerellaceae</taxon>
        <taxon>Parabacteroides</taxon>
    </lineage>
</organism>
<proteinExistence type="predicted"/>
<dbReference type="Proteomes" id="UP000033047">
    <property type="component" value="Unassembled WGS sequence"/>
</dbReference>
<dbReference type="InterPro" id="IPR050855">
    <property type="entry name" value="NDM-1-like"/>
</dbReference>
<dbReference type="Gene3D" id="3.60.15.10">
    <property type="entry name" value="Ribonuclease Z/Hydroxyacylglutathione hydrolase-like"/>
    <property type="match status" value="1"/>
</dbReference>
<dbReference type="AlphaFoldDB" id="A0A0F5IR45"/>
<dbReference type="SMART" id="SM00849">
    <property type="entry name" value="Lactamase_B"/>
    <property type="match status" value="1"/>
</dbReference>
<evidence type="ECO:0000259" key="1">
    <source>
        <dbReference type="SMART" id="SM00849"/>
    </source>
</evidence>
<gene>
    <name evidence="2" type="ORF">HMPREF1535_04444</name>
</gene>
<dbReference type="PATRIC" id="fig|927665.4.peg.4564"/>
<dbReference type="InterPro" id="IPR001279">
    <property type="entry name" value="Metallo-B-lactamas"/>
</dbReference>
<dbReference type="InterPro" id="IPR036866">
    <property type="entry name" value="RibonucZ/Hydroxyglut_hydro"/>
</dbReference>
<dbReference type="STRING" id="927665.HMPREF1535_04444"/>
<dbReference type="PANTHER" id="PTHR42951:SF14">
    <property type="entry name" value="METALLO-BETA-LACTAMASE SUPERFAMILY PROTEIN"/>
    <property type="match status" value="1"/>
</dbReference>
<dbReference type="PANTHER" id="PTHR42951">
    <property type="entry name" value="METALLO-BETA-LACTAMASE DOMAIN-CONTAINING"/>
    <property type="match status" value="1"/>
</dbReference>
<feature type="domain" description="Metallo-beta-lactamase" evidence="1">
    <location>
        <begin position="17"/>
        <end position="203"/>
    </location>
</feature>
<evidence type="ECO:0000313" key="2">
    <source>
        <dbReference type="EMBL" id="KKB47587.1"/>
    </source>
</evidence>
<reference evidence="2 3" key="1">
    <citation type="submission" date="2013-04" db="EMBL/GenBank/DDBJ databases">
        <title>The Genome Sequence of Parabacteroides goldsteinii DSM 19448.</title>
        <authorList>
            <consortium name="The Broad Institute Genomics Platform"/>
            <person name="Earl A."/>
            <person name="Ward D."/>
            <person name="Feldgarden M."/>
            <person name="Gevers D."/>
            <person name="Martens E."/>
            <person name="Sakamoto M."/>
            <person name="Benno Y."/>
            <person name="Song Y."/>
            <person name="Liu C."/>
            <person name="Lee J."/>
            <person name="Bolanos M."/>
            <person name="Vaisanen M.L."/>
            <person name="Finegold S.M."/>
            <person name="Walker B."/>
            <person name="Young S."/>
            <person name="Zeng Q."/>
            <person name="Gargeya S."/>
            <person name="Fitzgerald M."/>
            <person name="Haas B."/>
            <person name="Abouelleil A."/>
            <person name="Allen A.W."/>
            <person name="Alvarado L."/>
            <person name="Arachchi H.M."/>
            <person name="Berlin A.M."/>
            <person name="Chapman S.B."/>
            <person name="Gainer-Dewar J."/>
            <person name="Goldberg J."/>
            <person name="Griggs A."/>
            <person name="Gujja S."/>
            <person name="Hansen M."/>
            <person name="Howarth C."/>
            <person name="Imamovic A."/>
            <person name="Ireland A."/>
            <person name="Larimer J."/>
            <person name="McCowan C."/>
            <person name="Murphy C."/>
            <person name="Pearson M."/>
            <person name="Poon T.W."/>
            <person name="Priest M."/>
            <person name="Roberts A."/>
            <person name="Saif S."/>
            <person name="Shea T."/>
            <person name="Sisk P."/>
            <person name="Sykes S."/>
            <person name="Wortman J."/>
            <person name="Nusbaum C."/>
            <person name="Birren B."/>
        </authorList>
    </citation>
    <scope>NUCLEOTIDE SEQUENCE [LARGE SCALE GENOMIC DNA]</scope>
    <source>
        <strain evidence="2 3">DSM 19448</strain>
    </source>
</reference>
<dbReference type="SUPFAM" id="SSF56281">
    <property type="entry name" value="Metallo-hydrolase/oxidoreductase"/>
    <property type="match status" value="1"/>
</dbReference>
<dbReference type="HOGENOM" id="CLU_061754_1_0_10"/>
<dbReference type="CDD" id="cd07743">
    <property type="entry name" value="metallo-hydrolase-like_MBL-fold"/>
    <property type="match status" value="1"/>
</dbReference>
<accession>A0A0F5IR45</accession>